<comment type="caution">
    <text evidence="2">The sequence shown here is derived from an EMBL/GenBank/DDBJ whole genome shotgun (WGS) entry which is preliminary data.</text>
</comment>
<dbReference type="EMBL" id="LUEZ02000046">
    <property type="protein sequence ID" value="RDB23707.1"/>
    <property type="molecule type" value="Genomic_DNA"/>
</dbReference>
<keyword evidence="1" id="KW-0812">Transmembrane</keyword>
<name>A0A369JT44_HYPMA</name>
<protein>
    <submittedName>
        <fullName evidence="2">Uncharacterized protein</fullName>
    </submittedName>
</protein>
<evidence type="ECO:0000313" key="3">
    <source>
        <dbReference type="Proteomes" id="UP000076154"/>
    </source>
</evidence>
<keyword evidence="1" id="KW-0472">Membrane</keyword>
<evidence type="ECO:0000313" key="2">
    <source>
        <dbReference type="EMBL" id="RDB23707.1"/>
    </source>
</evidence>
<gene>
    <name evidence="2" type="ORF">Hypma_008965</name>
</gene>
<organism evidence="2 3">
    <name type="scientific">Hypsizygus marmoreus</name>
    <name type="common">White beech mushroom</name>
    <name type="synonym">Agaricus marmoreus</name>
    <dbReference type="NCBI Taxonomy" id="39966"/>
    <lineage>
        <taxon>Eukaryota</taxon>
        <taxon>Fungi</taxon>
        <taxon>Dikarya</taxon>
        <taxon>Basidiomycota</taxon>
        <taxon>Agaricomycotina</taxon>
        <taxon>Agaricomycetes</taxon>
        <taxon>Agaricomycetidae</taxon>
        <taxon>Agaricales</taxon>
        <taxon>Tricholomatineae</taxon>
        <taxon>Lyophyllaceae</taxon>
        <taxon>Hypsizygus</taxon>
    </lineage>
</organism>
<evidence type="ECO:0000256" key="1">
    <source>
        <dbReference type="SAM" id="Phobius"/>
    </source>
</evidence>
<dbReference type="Proteomes" id="UP000076154">
    <property type="component" value="Unassembled WGS sequence"/>
</dbReference>
<sequence>MISVSGDTALFLSRASWDLTTASWKAVRRQNWAIQWTVLIVVAALHAPNELQDGFRKGHTTSLILFPLATVLTFAVFLATVAICIVISTNSSVRKIQEDGGNLKLDWDNVVWITAIRGLWACLYLDLPLRHAKRPEGEVFDLIETCGK</sequence>
<proteinExistence type="predicted"/>
<feature type="transmembrane region" description="Helical" evidence="1">
    <location>
        <begin position="63"/>
        <end position="89"/>
    </location>
</feature>
<keyword evidence="1" id="KW-1133">Transmembrane helix</keyword>
<keyword evidence="3" id="KW-1185">Reference proteome</keyword>
<reference evidence="2" key="1">
    <citation type="submission" date="2018-04" db="EMBL/GenBank/DDBJ databases">
        <title>Whole genome sequencing of Hypsizygus marmoreus.</title>
        <authorList>
            <person name="Choi I.-G."/>
            <person name="Min B."/>
            <person name="Kim J.-G."/>
            <person name="Kim S."/>
            <person name="Oh Y.-L."/>
            <person name="Kong W.-S."/>
            <person name="Park H."/>
            <person name="Jeong J."/>
            <person name="Song E.-S."/>
        </authorList>
    </citation>
    <scope>NUCLEOTIDE SEQUENCE [LARGE SCALE GENOMIC DNA]</scope>
    <source>
        <strain evidence="2">51987-8</strain>
    </source>
</reference>
<accession>A0A369JT44</accession>
<dbReference type="AlphaFoldDB" id="A0A369JT44"/>
<dbReference type="InParanoid" id="A0A369JT44"/>
<feature type="transmembrane region" description="Helical" evidence="1">
    <location>
        <begin position="33"/>
        <end position="51"/>
    </location>
</feature>